<name>A0A1S1R3I4_9ACTN</name>
<keyword evidence="2 4" id="KW-0808">Transferase</keyword>
<dbReference type="InterPro" id="IPR002052">
    <property type="entry name" value="DNA_methylase_N6_adenine_CS"/>
</dbReference>
<dbReference type="EMBL" id="MAXA01000069">
    <property type="protein sequence ID" value="OHV40466.1"/>
    <property type="molecule type" value="Genomic_DNA"/>
</dbReference>
<evidence type="ECO:0000256" key="2">
    <source>
        <dbReference type="ARBA" id="ARBA00022679"/>
    </source>
</evidence>
<dbReference type="CDD" id="cd02440">
    <property type="entry name" value="AdoMet_MTases"/>
    <property type="match status" value="1"/>
</dbReference>
<feature type="region of interest" description="Disordered" evidence="3">
    <location>
        <begin position="1"/>
        <end position="27"/>
    </location>
</feature>
<dbReference type="PROSITE" id="PS00092">
    <property type="entry name" value="N6_MTASE"/>
    <property type="match status" value="1"/>
</dbReference>
<dbReference type="Gene3D" id="3.40.50.150">
    <property type="entry name" value="Vaccinia Virus protein VP39"/>
    <property type="match status" value="1"/>
</dbReference>
<dbReference type="SUPFAM" id="SSF53335">
    <property type="entry name" value="S-adenosyl-L-methionine-dependent methyltransferases"/>
    <property type="match status" value="1"/>
</dbReference>
<dbReference type="RefSeq" id="WP_071060623.1">
    <property type="nucleotide sequence ID" value="NZ_MAXA01000069.1"/>
</dbReference>
<accession>A0A1S1R3I4</accession>
<evidence type="ECO:0000256" key="3">
    <source>
        <dbReference type="SAM" id="MobiDB-lite"/>
    </source>
</evidence>
<evidence type="ECO:0000256" key="1">
    <source>
        <dbReference type="ARBA" id="ARBA00022603"/>
    </source>
</evidence>
<keyword evidence="1 4" id="KW-0489">Methyltransferase</keyword>
<sequence>MTRIVGGHAGGRRLVVPPGGATRPTSERTREGLFNTLATLVDLAGARVADLYAGSGAVGFEALSRGAVHALLVDRDATAVRTLRRNAEALGLAGAEVVRSAVERVLSATPAEAYDVVFLDPPYALPGAELDGVLGQLVGGGWLAPGAVCVVERAYRSGPVTWPDGLIALRERRYGEGVLWYGNRS</sequence>
<keyword evidence="5" id="KW-1185">Reference proteome</keyword>
<dbReference type="GO" id="GO:0031167">
    <property type="term" value="P:rRNA methylation"/>
    <property type="evidence" value="ECO:0007669"/>
    <property type="project" value="InterPro"/>
</dbReference>
<dbReference type="GO" id="GO:0008168">
    <property type="term" value="F:methyltransferase activity"/>
    <property type="evidence" value="ECO:0007669"/>
    <property type="project" value="UniProtKB-KW"/>
</dbReference>
<dbReference type="NCBIfam" id="TIGR00095">
    <property type="entry name" value="16S rRNA (guanine(966)-N(2))-methyltransferase RsmD"/>
    <property type="match status" value="1"/>
</dbReference>
<dbReference type="InterPro" id="IPR029063">
    <property type="entry name" value="SAM-dependent_MTases_sf"/>
</dbReference>
<dbReference type="InterPro" id="IPR004398">
    <property type="entry name" value="RNA_MeTrfase_RsmD"/>
</dbReference>
<gene>
    <name evidence="4" type="ORF">BBK14_12525</name>
</gene>
<organism evidence="4 5">
    <name type="scientific">Parafrankia soli</name>
    <dbReference type="NCBI Taxonomy" id="2599596"/>
    <lineage>
        <taxon>Bacteria</taxon>
        <taxon>Bacillati</taxon>
        <taxon>Actinomycetota</taxon>
        <taxon>Actinomycetes</taxon>
        <taxon>Frankiales</taxon>
        <taxon>Frankiaceae</taxon>
        <taxon>Parafrankia</taxon>
    </lineage>
</organism>
<dbReference type="PANTHER" id="PTHR43542:SF1">
    <property type="entry name" value="METHYLTRANSFERASE"/>
    <property type="match status" value="1"/>
</dbReference>
<reference evidence="5" key="1">
    <citation type="submission" date="2016-07" db="EMBL/GenBank/DDBJ databases">
        <title>Frankia sp. NRRL B-16219 Genome sequencing.</title>
        <authorList>
            <person name="Ghodhbane-Gtari F."/>
            <person name="Swanson E."/>
            <person name="Gueddou A."/>
            <person name="Louati M."/>
            <person name="Nouioui I."/>
            <person name="Hezbri K."/>
            <person name="Abebe-Akele F."/>
            <person name="Simpson S."/>
            <person name="Morris K."/>
            <person name="Thomas K."/>
            <person name="Gtari M."/>
            <person name="Tisa L.S."/>
        </authorList>
    </citation>
    <scope>NUCLEOTIDE SEQUENCE [LARGE SCALE GENOMIC DNA]</scope>
    <source>
        <strain evidence="5">NRRL B-16219</strain>
    </source>
</reference>
<proteinExistence type="predicted"/>
<dbReference type="PANTHER" id="PTHR43542">
    <property type="entry name" value="METHYLTRANSFERASE"/>
    <property type="match status" value="1"/>
</dbReference>
<dbReference type="OrthoDB" id="9803017at2"/>
<dbReference type="GO" id="GO:0003676">
    <property type="term" value="F:nucleic acid binding"/>
    <property type="evidence" value="ECO:0007669"/>
    <property type="project" value="InterPro"/>
</dbReference>
<dbReference type="AlphaFoldDB" id="A0A1S1R3I4"/>
<protein>
    <submittedName>
        <fullName evidence="4">16S rRNA (Guanine(966)-N(2))-methyltransferase RsmD</fullName>
    </submittedName>
</protein>
<comment type="caution">
    <text evidence="4">The sequence shown here is derived from an EMBL/GenBank/DDBJ whole genome shotgun (WGS) entry which is preliminary data.</text>
</comment>
<dbReference type="Proteomes" id="UP000179769">
    <property type="component" value="Unassembled WGS sequence"/>
</dbReference>
<evidence type="ECO:0000313" key="5">
    <source>
        <dbReference type="Proteomes" id="UP000179769"/>
    </source>
</evidence>
<evidence type="ECO:0000313" key="4">
    <source>
        <dbReference type="EMBL" id="OHV40466.1"/>
    </source>
</evidence>
<dbReference type="Pfam" id="PF03602">
    <property type="entry name" value="Cons_hypoth95"/>
    <property type="match status" value="1"/>
</dbReference>
<dbReference type="PIRSF" id="PIRSF004553">
    <property type="entry name" value="CHP00095"/>
    <property type="match status" value="1"/>
</dbReference>